<dbReference type="AlphaFoldDB" id="X1TA57"/>
<sequence length="87" mass="10135">SKINFGEEIIRNVSPKFYLNKDPLNNNRILIAHCKDDETIPFENLSQIKEQLGLNDENVLIYDTGGHSFKGNRENLFQEILKFLKKL</sequence>
<dbReference type="Gene3D" id="3.40.50.1820">
    <property type="entry name" value="alpha/beta hydrolase"/>
    <property type="match status" value="1"/>
</dbReference>
<organism evidence="1">
    <name type="scientific">marine sediment metagenome</name>
    <dbReference type="NCBI Taxonomy" id="412755"/>
    <lineage>
        <taxon>unclassified sequences</taxon>
        <taxon>metagenomes</taxon>
        <taxon>ecological metagenomes</taxon>
    </lineage>
</organism>
<name>X1TA57_9ZZZZ</name>
<dbReference type="InterPro" id="IPR029058">
    <property type="entry name" value="AB_hydrolase_fold"/>
</dbReference>
<dbReference type="SUPFAM" id="SSF53474">
    <property type="entry name" value="alpha/beta-Hydrolases"/>
    <property type="match status" value="1"/>
</dbReference>
<dbReference type="EMBL" id="BARW01016182">
    <property type="protein sequence ID" value="GAJ02218.1"/>
    <property type="molecule type" value="Genomic_DNA"/>
</dbReference>
<protein>
    <recommendedName>
        <fullName evidence="2">Peptidase S9 prolyl oligopeptidase catalytic domain-containing protein</fullName>
    </recommendedName>
</protein>
<feature type="non-terminal residue" evidence="1">
    <location>
        <position position="1"/>
    </location>
</feature>
<reference evidence="1" key="1">
    <citation type="journal article" date="2014" name="Front. Microbiol.">
        <title>High frequency of phylogenetically diverse reductive dehalogenase-homologous genes in deep subseafloor sedimentary metagenomes.</title>
        <authorList>
            <person name="Kawai M."/>
            <person name="Futagami T."/>
            <person name="Toyoda A."/>
            <person name="Takaki Y."/>
            <person name="Nishi S."/>
            <person name="Hori S."/>
            <person name="Arai W."/>
            <person name="Tsubouchi T."/>
            <person name="Morono Y."/>
            <person name="Uchiyama I."/>
            <person name="Ito T."/>
            <person name="Fujiyama A."/>
            <person name="Inagaki F."/>
            <person name="Takami H."/>
        </authorList>
    </citation>
    <scope>NUCLEOTIDE SEQUENCE</scope>
    <source>
        <strain evidence="1">Expedition CK06-06</strain>
    </source>
</reference>
<gene>
    <name evidence="1" type="ORF">S12H4_28229</name>
</gene>
<accession>X1TA57</accession>
<comment type="caution">
    <text evidence="1">The sequence shown here is derived from an EMBL/GenBank/DDBJ whole genome shotgun (WGS) entry which is preliminary data.</text>
</comment>
<evidence type="ECO:0000313" key="1">
    <source>
        <dbReference type="EMBL" id="GAJ02218.1"/>
    </source>
</evidence>
<evidence type="ECO:0008006" key="2">
    <source>
        <dbReference type="Google" id="ProtNLM"/>
    </source>
</evidence>
<proteinExistence type="predicted"/>